<gene>
    <name evidence="2" type="ORF">Tco_0911245</name>
</gene>
<organism evidence="2 3">
    <name type="scientific">Tanacetum coccineum</name>
    <dbReference type="NCBI Taxonomy" id="301880"/>
    <lineage>
        <taxon>Eukaryota</taxon>
        <taxon>Viridiplantae</taxon>
        <taxon>Streptophyta</taxon>
        <taxon>Embryophyta</taxon>
        <taxon>Tracheophyta</taxon>
        <taxon>Spermatophyta</taxon>
        <taxon>Magnoliopsida</taxon>
        <taxon>eudicotyledons</taxon>
        <taxon>Gunneridae</taxon>
        <taxon>Pentapetalae</taxon>
        <taxon>asterids</taxon>
        <taxon>campanulids</taxon>
        <taxon>Asterales</taxon>
        <taxon>Asteraceae</taxon>
        <taxon>Asteroideae</taxon>
        <taxon>Anthemideae</taxon>
        <taxon>Anthemidinae</taxon>
        <taxon>Tanacetum</taxon>
    </lineage>
</organism>
<feature type="compositionally biased region" description="Basic and acidic residues" evidence="1">
    <location>
        <begin position="50"/>
        <end position="71"/>
    </location>
</feature>
<name>A0ABQ5CW64_9ASTR</name>
<keyword evidence="3" id="KW-1185">Reference proteome</keyword>
<sequence>MLERDNMRLRGMLDVERQRVDRLWRSMSYVQRDLRQIHRFRYYDRHSINESDSRVNERQMQTTKEKVDTSKALDASLVNTESSGTESGKHDTSSRSGNDADADNADIKPVYDEEPMAEKTCNNGKSLSEIQLEHEKEDELVEGLYDDGEGDCKYTLGGSRGESFWEEGDDFRVDVLCFHTCLTDILGFLEKVEWWFEQDIDNEEEEDAKDGLAKQGNDSLSM</sequence>
<evidence type="ECO:0000256" key="1">
    <source>
        <dbReference type="SAM" id="MobiDB-lite"/>
    </source>
</evidence>
<dbReference type="EMBL" id="BQNB010014667">
    <property type="protein sequence ID" value="GJT30970.1"/>
    <property type="molecule type" value="Genomic_DNA"/>
</dbReference>
<accession>A0ABQ5CW64</accession>
<comment type="caution">
    <text evidence="2">The sequence shown here is derived from an EMBL/GenBank/DDBJ whole genome shotgun (WGS) entry which is preliminary data.</text>
</comment>
<proteinExistence type="predicted"/>
<evidence type="ECO:0000313" key="2">
    <source>
        <dbReference type="EMBL" id="GJT30970.1"/>
    </source>
</evidence>
<protein>
    <submittedName>
        <fullName evidence="2">Uncharacterized protein</fullName>
    </submittedName>
</protein>
<evidence type="ECO:0000313" key="3">
    <source>
        <dbReference type="Proteomes" id="UP001151760"/>
    </source>
</evidence>
<feature type="region of interest" description="Disordered" evidence="1">
    <location>
        <begin position="203"/>
        <end position="222"/>
    </location>
</feature>
<reference evidence="2" key="2">
    <citation type="submission" date="2022-01" db="EMBL/GenBank/DDBJ databases">
        <authorList>
            <person name="Yamashiro T."/>
            <person name="Shiraishi A."/>
            <person name="Satake H."/>
            <person name="Nakayama K."/>
        </authorList>
    </citation>
    <scope>NUCLEOTIDE SEQUENCE</scope>
</reference>
<dbReference type="Proteomes" id="UP001151760">
    <property type="component" value="Unassembled WGS sequence"/>
</dbReference>
<reference evidence="2" key="1">
    <citation type="journal article" date="2022" name="Int. J. Mol. Sci.">
        <title>Draft Genome of Tanacetum Coccineum: Genomic Comparison of Closely Related Tanacetum-Family Plants.</title>
        <authorList>
            <person name="Yamashiro T."/>
            <person name="Shiraishi A."/>
            <person name="Nakayama K."/>
            <person name="Satake H."/>
        </authorList>
    </citation>
    <scope>NUCLEOTIDE SEQUENCE</scope>
</reference>
<feature type="region of interest" description="Disordered" evidence="1">
    <location>
        <begin position="50"/>
        <end position="122"/>
    </location>
</feature>
<feature type="compositionally biased region" description="Polar residues" evidence="1">
    <location>
        <begin position="77"/>
        <end position="86"/>
    </location>
</feature>